<evidence type="ECO:0000256" key="5">
    <source>
        <dbReference type="SAM" id="Coils"/>
    </source>
</evidence>
<dbReference type="EMBL" id="JABMKX010000006">
    <property type="protein sequence ID" value="NQX46096.1"/>
    <property type="molecule type" value="Genomic_DNA"/>
</dbReference>
<dbReference type="RefSeq" id="WP_173132971.1">
    <property type="nucleotide sequence ID" value="NZ_JABMKX010000006.1"/>
</dbReference>
<keyword evidence="3" id="KW-0597">Phosphoprotein</keyword>
<dbReference type="Pfam" id="PF07993">
    <property type="entry name" value="NAD_binding_4"/>
    <property type="match status" value="1"/>
</dbReference>
<keyword evidence="5" id="KW-0175">Coiled coil</keyword>
<dbReference type="Gene3D" id="1.10.1200.10">
    <property type="entry name" value="ACP-like"/>
    <property type="match status" value="1"/>
</dbReference>
<reference evidence="7 8" key="1">
    <citation type="submission" date="2020-05" db="EMBL/GenBank/DDBJ databases">
        <title>Paenibacillus glebae, sp. nov., Paenibacillus humi sp. nov., Paenibacillus pedi sp. nov., Paenibacillus terrestris sp. nov. and Paenibacillus terricola sp. nov., isolated from a forest top soil sample.</title>
        <authorList>
            <person name="Qi S."/>
            <person name="Carlier A."/>
            <person name="Cnockaert M."/>
            <person name="Vandamme P."/>
        </authorList>
    </citation>
    <scope>NUCLEOTIDE SEQUENCE [LARGE SCALE GENOMIC DNA]</scope>
    <source>
        <strain evidence="7 8">LMG 29502</strain>
    </source>
</reference>
<dbReference type="InterPro" id="IPR036291">
    <property type="entry name" value="NAD(P)-bd_dom_sf"/>
</dbReference>
<evidence type="ECO:0000256" key="3">
    <source>
        <dbReference type="ARBA" id="ARBA00022553"/>
    </source>
</evidence>
<dbReference type="Gene3D" id="3.40.50.980">
    <property type="match status" value="2"/>
</dbReference>
<dbReference type="Proteomes" id="UP000711047">
    <property type="component" value="Unassembled WGS sequence"/>
</dbReference>
<dbReference type="CDD" id="cd05930">
    <property type="entry name" value="A_NRPS"/>
    <property type="match status" value="1"/>
</dbReference>
<evidence type="ECO:0000259" key="6">
    <source>
        <dbReference type="PROSITE" id="PS50075"/>
    </source>
</evidence>
<organism evidence="7 8">
    <name type="scientific">Paenibacillus tritici</name>
    <dbReference type="NCBI Taxonomy" id="1873425"/>
    <lineage>
        <taxon>Bacteria</taxon>
        <taxon>Bacillati</taxon>
        <taxon>Bacillota</taxon>
        <taxon>Bacilli</taxon>
        <taxon>Bacillales</taxon>
        <taxon>Paenibacillaceae</taxon>
        <taxon>Paenibacillus</taxon>
    </lineage>
</organism>
<keyword evidence="8" id="KW-1185">Reference proteome</keyword>
<keyword evidence="4" id="KW-0045">Antibiotic biosynthesis</keyword>
<gene>
    <name evidence="7" type="ORF">HQN87_12205</name>
</gene>
<dbReference type="Pfam" id="PF00550">
    <property type="entry name" value="PP-binding"/>
    <property type="match status" value="1"/>
</dbReference>
<dbReference type="InterPro" id="IPR009081">
    <property type="entry name" value="PP-bd_ACP"/>
</dbReference>
<dbReference type="InterPro" id="IPR020845">
    <property type="entry name" value="AMP-binding_CS"/>
</dbReference>
<dbReference type="SUPFAM" id="SSF56801">
    <property type="entry name" value="Acetyl-CoA synthetase-like"/>
    <property type="match status" value="1"/>
</dbReference>
<feature type="coiled-coil region" evidence="5">
    <location>
        <begin position="607"/>
        <end position="634"/>
    </location>
</feature>
<comment type="caution">
    <text evidence="7">The sequence shown here is derived from an EMBL/GenBank/DDBJ whole genome shotgun (WGS) entry which is preliminary data.</text>
</comment>
<dbReference type="NCBIfam" id="TIGR01733">
    <property type="entry name" value="AA-adenyl-dom"/>
    <property type="match status" value="1"/>
</dbReference>
<dbReference type="Gene3D" id="3.30.300.30">
    <property type="match status" value="1"/>
</dbReference>
<keyword evidence="2" id="KW-0596">Phosphopantetheine</keyword>
<sequence length="1188" mass="135419">MSITKHDSLLTNNGVESAARLLPTQSVQKFRGICKNKSSRNVFLTTVSMVVLDKYDLLTDEGICQPVTNTSDKLYDSLLELKMPEQLDIPFAELLFRVKDGFEQHYLKELEKCDGIPIIYLAGYNDIALNNIRCPNLNLCFEEIDDDLFIHINYATILYRPEIIGFILESFEAIFTVICDNPKVMLNELNTVWEEQMTMLSIFNRTEAVEEKKLLIEQFVDIVQWKPQETALIFEDVKYSYKELNEAADRFASYLSDRGVQCGEIIPILLPRSEKFIISMLAVLKLGCAYLPLDVDFPEERITYILRNSRAKHIVSDFESDHIKEMSVIRFDFGIQAFEAKSFPPVSAGNLAYVIYTSGSTGNPKGVCISNKAVSNFIHAIVSDMHLKENMNILSLTTVSFDIFVLESLLPLLSGMTLVLAASEDGRDPSRICSLIDKYKVHLIQTTPTRMKSLINDSNFTDIIRKLDYVLIGGEPVSAQLINDVQYYTAAQIFNMYGPTETTVWSTMKKVDNRTKVNIGKPIANTKVMILDSYNKVVPIGAEGEICISGSGLFNGYLYNEALSDSKIVHLKNNHFEDDFYRTGDMGRWGIDGEIECFGRMDNQVKVRGYRIELEEIEEALRTYEEIMDAVVTTSDMTSGEIYLKAYLVGSTQLRANEVIAYISRILPKYMIPSSYYQIESVPLTPNLKIDRKALKGDIQKQLLYSDPVDEPKNEIESLLLDAWKEELGTESIGLDDNFFAIGGTSLKAIQLTTNLFSNFEISGNLLFEYPTIRQLAAQVKYRKENLTDYLFTQREYAHQLLTSWTSEQPLYSAQMQEYKEKISVFKQTHSLNTSIKYKNILLTGSTGYFGLHLLNRLIQEDAQEIYVLIRPRDGMTNQERLDQKYAYYFQDEPPVSSFANVHIVSGDITLDDLGMDEQTYSGFTQSIDCVIHAAALVSHYGSYNNFFMNNVQGTSNMVKFAQQGKQKFICYISTQGMGTKLKSPLQREIFTEFDVIAEVEADNYYLQTKAEAENLVREAGSPYMIFRLGTLFTNSGTKVIPHNYKSLAAYKVLNAFKSLEMIPDLPVPVQDFSFVNHVVDAFLKLYNIRDLKNQTLHLSSSVPVLMPDLGGIIRAQQTKIEMLGIQDFFDEIHQRYLKKEKISSITDLLAFFHVSKFFTDRENLFTSILLDHLNFKWETLDKDNFTI</sequence>
<dbReference type="Gene3D" id="2.30.38.10">
    <property type="entry name" value="Luciferase, Domain 3"/>
    <property type="match status" value="1"/>
</dbReference>
<comment type="similarity">
    <text evidence="1">Belongs to the ATP-dependent AMP-binding enzyme family.</text>
</comment>
<dbReference type="InterPro" id="IPR013120">
    <property type="entry name" value="FAR_NAD-bd"/>
</dbReference>
<dbReference type="PROSITE" id="PS00455">
    <property type="entry name" value="AMP_BINDING"/>
    <property type="match status" value="1"/>
</dbReference>
<protein>
    <submittedName>
        <fullName evidence="7">Amino acid adenylation domain-containing protein</fullName>
    </submittedName>
</protein>
<dbReference type="InterPro" id="IPR010071">
    <property type="entry name" value="AA_adenyl_dom"/>
</dbReference>
<evidence type="ECO:0000256" key="2">
    <source>
        <dbReference type="ARBA" id="ARBA00022450"/>
    </source>
</evidence>
<accession>A0ABX2DQF5</accession>
<dbReference type="PANTHER" id="PTHR44845">
    <property type="entry name" value="CARRIER DOMAIN-CONTAINING PROTEIN"/>
    <property type="match status" value="1"/>
</dbReference>
<evidence type="ECO:0000313" key="8">
    <source>
        <dbReference type="Proteomes" id="UP000711047"/>
    </source>
</evidence>
<dbReference type="InterPro" id="IPR036736">
    <property type="entry name" value="ACP-like_sf"/>
</dbReference>
<dbReference type="SUPFAM" id="SSF51735">
    <property type="entry name" value="NAD(P)-binding Rossmann-fold domains"/>
    <property type="match status" value="1"/>
</dbReference>
<evidence type="ECO:0000313" key="7">
    <source>
        <dbReference type="EMBL" id="NQX46096.1"/>
    </source>
</evidence>
<dbReference type="Gene3D" id="3.40.50.720">
    <property type="entry name" value="NAD(P)-binding Rossmann-like Domain"/>
    <property type="match status" value="1"/>
</dbReference>
<dbReference type="InterPro" id="IPR045851">
    <property type="entry name" value="AMP-bd_C_sf"/>
</dbReference>
<dbReference type="SUPFAM" id="SSF47336">
    <property type="entry name" value="ACP-like"/>
    <property type="match status" value="1"/>
</dbReference>
<dbReference type="Pfam" id="PF00501">
    <property type="entry name" value="AMP-binding"/>
    <property type="match status" value="1"/>
</dbReference>
<proteinExistence type="inferred from homology"/>
<dbReference type="InterPro" id="IPR000873">
    <property type="entry name" value="AMP-dep_synth/lig_dom"/>
</dbReference>
<evidence type="ECO:0000256" key="1">
    <source>
        <dbReference type="ARBA" id="ARBA00006432"/>
    </source>
</evidence>
<feature type="domain" description="Carrier" evidence="6">
    <location>
        <begin position="711"/>
        <end position="784"/>
    </location>
</feature>
<dbReference type="PANTHER" id="PTHR44845:SF6">
    <property type="entry name" value="BETA-ALANINE-ACTIVATING ENZYME"/>
    <property type="match status" value="1"/>
</dbReference>
<evidence type="ECO:0000256" key="4">
    <source>
        <dbReference type="ARBA" id="ARBA00023194"/>
    </source>
</evidence>
<dbReference type="PROSITE" id="PS50075">
    <property type="entry name" value="CARRIER"/>
    <property type="match status" value="1"/>
</dbReference>
<name>A0ABX2DQF5_9BACL</name>